<dbReference type="Proteomes" id="UP000218785">
    <property type="component" value="Chromosome"/>
</dbReference>
<sequence>MISPLLPAPCSLAFPSCPHLLIPKLAILEIEQHDILKMSLKSFPLLENLRPWLTVLAVTWLLASLGLGWLVNSILFIVGLLLLAPVIAFFGFRWWLQRNLVVDQCPVCRYEFTGLNNSQLQCPNCGEQLLVQSGHFRRFTPDGTIDVTAVEVPAKSLED</sequence>
<accession>A0A1Z4MYQ9</accession>
<evidence type="ECO:0000313" key="2">
    <source>
        <dbReference type="EMBL" id="BAY98612.1"/>
    </source>
</evidence>
<protein>
    <submittedName>
        <fullName evidence="2">Uncharacterized protein</fullName>
    </submittedName>
</protein>
<evidence type="ECO:0000256" key="1">
    <source>
        <dbReference type="SAM" id="Phobius"/>
    </source>
</evidence>
<keyword evidence="1" id="KW-0472">Membrane</keyword>
<gene>
    <name evidence="2" type="ORF">NIES37_25640</name>
</gene>
<keyword evidence="1" id="KW-1133">Transmembrane helix</keyword>
<dbReference type="KEGG" id="ttq:NIES37_25640"/>
<feature type="transmembrane region" description="Helical" evidence="1">
    <location>
        <begin position="49"/>
        <end position="67"/>
    </location>
</feature>
<proteinExistence type="predicted"/>
<dbReference type="EMBL" id="AP018248">
    <property type="protein sequence ID" value="BAY98612.1"/>
    <property type="molecule type" value="Genomic_DNA"/>
</dbReference>
<keyword evidence="3" id="KW-1185">Reference proteome</keyword>
<name>A0A1Z4MYQ9_9CYAN</name>
<dbReference type="AlphaFoldDB" id="A0A1Z4MYQ9"/>
<keyword evidence="1" id="KW-0812">Transmembrane</keyword>
<feature type="transmembrane region" description="Helical" evidence="1">
    <location>
        <begin position="74"/>
        <end position="96"/>
    </location>
</feature>
<reference evidence="2 3" key="1">
    <citation type="submission" date="2017-06" db="EMBL/GenBank/DDBJ databases">
        <title>Genome sequencing of cyanobaciteial culture collection at National Institute for Environmental Studies (NIES).</title>
        <authorList>
            <person name="Hirose Y."/>
            <person name="Shimura Y."/>
            <person name="Fujisawa T."/>
            <person name="Nakamura Y."/>
            <person name="Kawachi M."/>
        </authorList>
    </citation>
    <scope>NUCLEOTIDE SEQUENCE [LARGE SCALE GENOMIC DNA]</scope>
    <source>
        <strain evidence="2 3">NIES-37</strain>
    </source>
</reference>
<organism evidence="2 3">
    <name type="scientific">Tolypothrix tenuis PCC 7101</name>
    <dbReference type="NCBI Taxonomy" id="231146"/>
    <lineage>
        <taxon>Bacteria</taxon>
        <taxon>Bacillati</taxon>
        <taxon>Cyanobacteriota</taxon>
        <taxon>Cyanophyceae</taxon>
        <taxon>Nostocales</taxon>
        <taxon>Tolypothrichaceae</taxon>
        <taxon>Tolypothrix</taxon>
    </lineage>
</organism>
<evidence type="ECO:0000313" key="3">
    <source>
        <dbReference type="Proteomes" id="UP000218785"/>
    </source>
</evidence>